<reference evidence="4" key="1">
    <citation type="journal article" date="2019" name="Int. J. Syst. Evol. Microbiol.">
        <title>The Global Catalogue of Microorganisms (GCM) 10K type strain sequencing project: providing services to taxonomists for standard genome sequencing and annotation.</title>
        <authorList>
            <consortium name="The Broad Institute Genomics Platform"/>
            <consortium name="The Broad Institute Genome Sequencing Center for Infectious Disease"/>
            <person name="Wu L."/>
            <person name="Ma J."/>
        </authorList>
    </citation>
    <scope>NUCLEOTIDE SEQUENCE [LARGE SCALE GENOMIC DNA]</scope>
    <source>
        <strain evidence="4">JCM 17024</strain>
    </source>
</reference>
<gene>
    <name evidence="3" type="ORF">GCM10022383_14330</name>
</gene>
<organism evidence="3 4">
    <name type="scientific">Microbacterium soli</name>
    <dbReference type="NCBI Taxonomy" id="446075"/>
    <lineage>
        <taxon>Bacteria</taxon>
        <taxon>Bacillati</taxon>
        <taxon>Actinomycetota</taxon>
        <taxon>Actinomycetes</taxon>
        <taxon>Micrococcales</taxon>
        <taxon>Microbacteriaceae</taxon>
        <taxon>Microbacterium</taxon>
    </lineage>
</organism>
<sequence length="165" mass="17188">MMDRETPVHHLTGSALGTLDEDIMGIRTNERGAAAVEFALVVPLLVLLLLGIIEFGWTFNQQVSLSNAARESARYYAVHLDDGSGASEADIRAAATTAGESAAPTIDWSDSTFSISDDCSSTASDSTPSGSVTVTVRVATPNLTGMFSGILPEYLTGEGKTICGG</sequence>
<evidence type="ECO:0000313" key="4">
    <source>
        <dbReference type="Proteomes" id="UP001501591"/>
    </source>
</evidence>
<comment type="caution">
    <text evidence="3">The sequence shown here is derived from an EMBL/GenBank/DDBJ whole genome shotgun (WGS) entry which is preliminary data.</text>
</comment>
<dbReference type="EMBL" id="BAABCP010000001">
    <property type="protein sequence ID" value="GAA3937219.1"/>
    <property type="molecule type" value="Genomic_DNA"/>
</dbReference>
<protein>
    <recommendedName>
        <fullName evidence="2">TadE-like domain-containing protein</fullName>
    </recommendedName>
</protein>
<proteinExistence type="predicted"/>
<feature type="transmembrane region" description="Helical" evidence="1">
    <location>
        <begin position="34"/>
        <end position="57"/>
    </location>
</feature>
<name>A0ABP7N545_9MICO</name>
<dbReference type="InterPro" id="IPR012495">
    <property type="entry name" value="TadE-like_dom"/>
</dbReference>
<evidence type="ECO:0000256" key="1">
    <source>
        <dbReference type="SAM" id="Phobius"/>
    </source>
</evidence>
<keyword evidence="1" id="KW-0472">Membrane</keyword>
<evidence type="ECO:0000313" key="3">
    <source>
        <dbReference type="EMBL" id="GAA3937219.1"/>
    </source>
</evidence>
<keyword evidence="4" id="KW-1185">Reference proteome</keyword>
<accession>A0ABP7N545</accession>
<dbReference type="Pfam" id="PF07811">
    <property type="entry name" value="TadE"/>
    <property type="match status" value="1"/>
</dbReference>
<dbReference type="Proteomes" id="UP001501591">
    <property type="component" value="Unassembled WGS sequence"/>
</dbReference>
<keyword evidence="1" id="KW-0812">Transmembrane</keyword>
<keyword evidence="1" id="KW-1133">Transmembrane helix</keyword>
<feature type="domain" description="TadE-like" evidence="2">
    <location>
        <begin position="32"/>
        <end position="74"/>
    </location>
</feature>
<evidence type="ECO:0000259" key="2">
    <source>
        <dbReference type="Pfam" id="PF07811"/>
    </source>
</evidence>